<evidence type="ECO:0000256" key="10">
    <source>
        <dbReference type="ARBA" id="ARBA00023136"/>
    </source>
</evidence>
<evidence type="ECO:0000256" key="1">
    <source>
        <dbReference type="ARBA" id="ARBA00001971"/>
    </source>
</evidence>
<comment type="subcellular location">
    <subcellularLocation>
        <location evidence="2">Membrane</location>
    </subcellularLocation>
</comment>
<keyword evidence="7" id="KW-0560">Oxidoreductase</keyword>
<comment type="caution">
    <text evidence="11">The sequence shown here is derived from an EMBL/GenBank/DDBJ whole genome shotgun (WGS) entry which is preliminary data.</text>
</comment>
<evidence type="ECO:0000256" key="7">
    <source>
        <dbReference type="ARBA" id="ARBA00023002"/>
    </source>
</evidence>
<keyword evidence="5" id="KW-0479">Metal-binding</keyword>
<evidence type="ECO:0000313" key="11">
    <source>
        <dbReference type="EMBL" id="GMN40267.1"/>
    </source>
</evidence>
<protein>
    <submittedName>
        <fullName evidence="11">Uncharacterized protein</fullName>
    </submittedName>
</protein>
<proteinExistence type="predicted"/>
<dbReference type="PANTHER" id="PTHR47947:SF26">
    <property type="entry name" value="CYTOCHROME P450"/>
    <property type="match status" value="1"/>
</dbReference>
<reference evidence="11" key="1">
    <citation type="submission" date="2023-07" db="EMBL/GenBank/DDBJ databases">
        <title>draft genome sequence of fig (Ficus carica).</title>
        <authorList>
            <person name="Takahashi T."/>
            <person name="Nishimura K."/>
        </authorList>
    </citation>
    <scope>NUCLEOTIDE SEQUENCE</scope>
</reference>
<evidence type="ECO:0000256" key="9">
    <source>
        <dbReference type="ARBA" id="ARBA00023033"/>
    </source>
</evidence>
<dbReference type="AlphaFoldDB" id="A0AA87ZUS6"/>
<evidence type="ECO:0000256" key="8">
    <source>
        <dbReference type="ARBA" id="ARBA00023004"/>
    </source>
</evidence>
<gene>
    <name evidence="11" type="ORF">TIFTF001_009504</name>
</gene>
<accession>A0AA87ZUS6</accession>
<keyword evidence="8" id="KW-0408">Iron</keyword>
<dbReference type="Gramene" id="FCD_00009009-RA">
    <property type="protein sequence ID" value="FCD_00009009-RA:cds"/>
    <property type="gene ID" value="FCD_00009009"/>
</dbReference>
<dbReference type="Proteomes" id="UP001187192">
    <property type="component" value="Unassembled WGS sequence"/>
</dbReference>
<evidence type="ECO:0000313" key="12">
    <source>
        <dbReference type="Proteomes" id="UP001187192"/>
    </source>
</evidence>
<dbReference type="GO" id="GO:0004497">
    <property type="term" value="F:monooxygenase activity"/>
    <property type="evidence" value="ECO:0007669"/>
    <property type="project" value="UniProtKB-KW"/>
</dbReference>
<keyword evidence="6" id="KW-1133">Transmembrane helix</keyword>
<dbReference type="GO" id="GO:0046872">
    <property type="term" value="F:metal ion binding"/>
    <property type="evidence" value="ECO:0007669"/>
    <property type="project" value="UniProtKB-KW"/>
</dbReference>
<comment type="cofactor">
    <cofactor evidence="1">
        <name>heme</name>
        <dbReference type="ChEBI" id="CHEBI:30413"/>
    </cofactor>
</comment>
<evidence type="ECO:0000256" key="5">
    <source>
        <dbReference type="ARBA" id="ARBA00022723"/>
    </source>
</evidence>
<evidence type="ECO:0000256" key="2">
    <source>
        <dbReference type="ARBA" id="ARBA00004370"/>
    </source>
</evidence>
<keyword evidence="3" id="KW-0349">Heme</keyword>
<keyword evidence="12" id="KW-1185">Reference proteome</keyword>
<dbReference type="InterPro" id="IPR050651">
    <property type="entry name" value="Plant_Cytochrome_P450_Monoox"/>
</dbReference>
<dbReference type="EMBL" id="BTGU01000010">
    <property type="protein sequence ID" value="GMN40267.1"/>
    <property type="molecule type" value="Genomic_DNA"/>
</dbReference>
<name>A0AA87ZUS6_FICCA</name>
<evidence type="ECO:0000256" key="4">
    <source>
        <dbReference type="ARBA" id="ARBA00022692"/>
    </source>
</evidence>
<organism evidence="11 12">
    <name type="scientific">Ficus carica</name>
    <name type="common">Common fig</name>
    <dbReference type="NCBI Taxonomy" id="3494"/>
    <lineage>
        <taxon>Eukaryota</taxon>
        <taxon>Viridiplantae</taxon>
        <taxon>Streptophyta</taxon>
        <taxon>Embryophyta</taxon>
        <taxon>Tracheophyta</taxon>
        <taxon>Spermatophyta</taxon>
        <taxon>Magnoliopsida</taxon>
        <taxon>eudicotyledons</taxon>
        <taxon>Gunneridae</taxon>
        <taxon>Pentapetalae</taxon>
        <taxon>rosids</taxon>
        <taxon>fabids</taxon>
        <taxon>Rosales</taxon>
        <taxon>Moraceae</taxon>
        <taxon>Ficeae</taxon>
        <taxon>Ficus</taxon>
    </lineage>
</organism>
<keyword evidence="9" id="KW-0503">Monooxygenase</keyword>
<keyword evidence="10" id="KW-0472">Membrane</keyword>
<sequence>MKRTAKVLDDFSQGWLDEHKRERNCRDDHQVGKDFMSTMLSVLDQYEEIRSTYGSDKTNKATCLISSITTTKVGAGSLMIATRYNPKWNEGGDLGKVS</sequence>
<evidence type="ECO:0000256" key="6">
    <source>
        <dbReference type="ARBA" id="ARBA00022989"/>
    </source>
</evidence>
<evidence type="ECO:0000256" key="3">
    <source>
        <dbReference type="ARBA" id="ARBA00022617"/>
    </source>
</evidence>
<keyword evidence="4" id="KW-0812">Transmembrane</keyword>
<dbReference type="GO" id="GO:0016020">
    <property type="term" value="C:membrane"/>
    <property type="evidence" value="ECO:0007669"/>
    <property type="project" value="UniProtKB-SubCell"/>
</dbReference>
<dbReference type="PANTHER" id="PTHR47947">
    <property type="entry name" value="CYTOCHROME P450 82C3-RELATED"/>
    <property type="match status" value="1"/>
</dbReference>